<name>A0A6M5YFZ0_9BACT</name>
<dbReference type="KEGG" id="ftj:FTUN_0445"/>
<keyword evidence="2" id="KW-1185">Reference proteome</keyword>
<sequence length="93" mass="10298">MVQRSLEGRTCGGCASPITREAGKRGPLPVYCGRACRWKAGNRRDAEQRARRRVGLVCETCGGTFNAGKWKRRFCSTRCCRRKADRADATSTG</sequence>
<dbReference type="Proteomes" id="UP000503447">
    <property type="component" value="Chromosome"/>
</dbReference>
<evidence type="ECO:0000313" key="2">
    <source>
        <dbReference type="Proteomes" id="UP000503447"/>
    </source>
</evidence>
<protein>
    <submittedName>
        <fullName evidence="1">Uncharacterized protein</fullName>
    </submittedName>
</protein>
<dbReference type="EMBL" id="CP053452">
    <property type="protein sequence ID" value="QJW92947.1"/>
    <property type="molecule type" value="Genomic_DNA"/>
</dbReference>
<proteinExistence type="predicted"/>
<dbReference type="AlphaFoldDB" id="A0A6M5YFZ0"/>
<organism evidence="1 2">
    <name type="scientific">Frigoriglobus tundricola</name>
    <dbReference type="NCBI Taxonomy" id="2774151"/>
    <lineage>
        <taxon>Bacteria</taxon>
        <taxon>Pseudomonadati</taxon>
        <taxon>Planctomycetota</taxon>
        <taxon>Planctomycetia</taxon>
        <taxon>Gemmatales</taxon>
        <taxon>Gemmataceae</taxon>
        <taxon>Frigoriglobus</taxon>
    </lineage>
</organism>
<reference evidence="2" key="1">
    <citation type="submission" date="2020-05" db="EMBL/GenBank/DDBJ databases">
        <title>Frigoriglobus tundricola gen. nov., sp. nov., a psychrotolerant cellulolytic planctomycete of the family Gemmataceae with two divergent copies of 16S rRNA gene.</title>
        <authorList>
            <person name="Kulichevskaya I.S."/>
            <person name="Ivanova A.A."/>
            <person name="Naumoff D.G."/>
            <person name="Beletsky A.V."/>
            <person name="Rijpstra W.I.C."/>
            <person name="Sinninghe Damste J.S."/>
            <person name="Mardanov A.V."/>
            <person name="Ravin N.V."/>
            <person name="Dedysh S.N."/>
        </authorList>
    </citation>
    <scope>NUCLEOTIDE SEQUENCE [LARGE SCALE GENOMIC DNA]</scope>
    <source>
        <strain evidence="2">PL17</strain>
    </source>
</reference>
<accession>A0A6M5YFZ0</accession>
<evidence type="ECO:0000313" key="1">
    <source>
        <dbReference type="EMBL" id="QJW92947.1"/>
    </source>
</evidence>
<gene>
    <name evidence="1" type="ORF">FTUN_0445</name>
</gene>